<keyword evidence="4" id="KW-1185">Reference proteome</keyword>
<feature type="transmembrane region" description="Helical" evidence="1">
    <location>
        <begin position="6"/>
        <end position="24"/>
    </location>
</feature>
<reference evidence="2 4" key="1">
    <citation type="submission" date="2016-10" db="EMBL/GenBank/DDBJ databases">
        <title>Complete Genome Sequence of Acetogen Clostridium formicoaceticum ATCC 27076.</title>
        <authorList>
            <person name="Bao T."/>
            <person name="Cheng C."/>
            <person name="Zhao J."/>
            <person name="Yang S.-T."/>
            <person name="Wang J."/>
            <person name="Wang M."/>
        </authorList>
    </citation>
    <scope>NUCLEOTIDE SEQUENCE [LARGE SCALE GENOMIC DNA]</scope>
    <source>
        <strain evidence="2 4">ATCC 27076</strain>
    </source>
</reference>
<evidence type="ECO:0000313" key="5">
    <source>
        <dbReference type="Proteomes" id="UP000192478"/>
    </source>
</evidence>
<dbReference type="Proteomes" id="UP000192478">
    <property type="component" value="Chromosome"/>
</dbReference>
<evidence type="ECO:0000313" key="2">
    <source>
        <dbReference type="EMBL" id="AOY76089.1"/>
    </source>
</evidence>
<feature type="transmembrane region" description="Helical" evidence="1">
    <location>
        <begin position="54"/>
        <end position="72"/>
    </location>
</feature>
<proteinExistence type="predicted"/>
<dbReference type="AlphaFoldDB" id="A0AAC9RGH3"/>
<name>A0AAC9RGH3_9CLOT</name>
<keyword evidence="1" id="KW-1133">Transmembrane helix</keyword>
<feature type="transmembrane region" description="Helical" evidence="1">
    <location>
        <begin position="31"/>
        <end position="48"/>
    </location>
</feature>
<evidence type="ECO:0000313" key="3">
    <source>
        <dbReference type="EMBL" id="ARE86451.1"/>
    </source>
</evidence>
<dbReference type="EMBL" id="CP020559">
    <property type="protein sequence ID" value="ARE86451.1"/>
    <property type="molecule type" value="Genomic_DNA"/>
</dbReference>
<organism evidence="3 5">
    <name type="scientific">Clostridium formicaceticum</name>
    <dbReference type="NCBI Taxonomy" id="1497"/>
    <lineage>
        <taxon>Bacteria</taxon>
        <taxon>Bacillati</taxon>
        <taxon>Bacillota</taxon>
        <taxon>Clostridia</taxon>
        <taxon>Eubacteriales</taxon>
        <taxon>Clostridiaceae</taxon>
        <taxon>Clostridium</taxon>
    </lineage>
</organism>
<keyword evidence="1" id="KW-0472">Membrane</keyword>
<reference evidence="3 5" key="2">
    <citation type="submission" date="2017-03" db="EMBL/GenBank/DDBJ databases">
        <title>Complete sequence of Clostridium formicaceticum DSM 92.</title>
        <authorList>
            <person name="Poehlein A."/>
            <person name="Karl M."/>
            <person name="Bengelsdorf F.R."/>
            <person name="Duerre P."/>
            <person name="Daniel R."/>
        </authorList>
    </citation>
    <scope>NUCLEOTIDE SEQUENCE [LARGE SCALE GENOMIC DNA]</scope>
    <source>
        <strain evidence="3 5">DSM 92</strain>
    </source>
</reference>
<keyword evidence="1" id="KW-0812">Transmembrane</keyword>
<sequence>MSVNVIWLTVALLLTVILIVFMLKTDFAGKLQLFSLVGWITFLCYYMAIGLPRWTLHLYALICVSTAMLYRLKYIRKRKLVSKTAKQL</sequence>
<dbReference type="Proteomes" id="UP000177894">
    <property type="component" value="Chromosome"/>
</dbReference>
<dbReference type="RefSeq" id="WP_070967006.1">
    <property type="nucleotide sequence ID" value="NZ_CP017603.1"/>
</dbReference>
<dbReference type="EMBL" id="CP017603">
    <property type="protein sequence ID" value="AOY76089.1"/>
    <property type="molecule type" value="Genomic_DNA"/>
</dbReference>
<evidence type="ECO:0000256" key="1">
    <source>
        <dbReference type="SAM" id="Phobius"/>
    </source>
</evidence>
<evidence type="ECO:0000313" key="4">
    <source>
        <dbReference type="Proteomes" id="UP000177894"/>
    </source>
</evidence>
<dbReference type="KEGG" id="cfm:BJL90_09350"/>
<protein>
    <submittedName>
        <fullName evidence="3">Uncharacterized protein</fullName>
    </submittedName>
</protein>
<gene>
    <name evidence="2" type="ORF">BJL90_09350</name>
    <name evidence="3" type="ORF">CLFO_07730</name>
</gene>
<accession>A0AAC9RGH3</accession>